<proteinExistence type="inferred from homology"/>
<dbReference type="InterPro" id="IPR006062">
    <property type="entry name" value="His_biosynth"/>
</dbReference>
<evidence type="ECO:0000256" key="4">
    <source>
        <dbReference type="ARBA" id="ARBA00029440"/>
    </source>
</evidence>
<comment type="similarity">
    <text evidence="1 5">Belongs to the HisA/HisF family.</text>
</comment>
<reference evidence="6 7" key="1">
    <citation type="journal article" date="2019" name="Int. J. Syst. Evol. Microbiol.">
        <title>The Global Catalogue of Microorganisms (GCM) 10K type strain sequencing project: providing services to taxonomists for standard genome sequencing and annotation.</title>
        <authorList>
            <consortium name="The Broad Institute Genomics Platform"/>
            <consortium name="The Broad Institute Genome Sequencing Center for Infectious Disease"/>
            <person name="Wu L."/>
            <person name="Ma J."/>
        </authorList>
    </citation>
    <scope>NUCLEOTIDE SEQUENCE [LARGE SCALE GENOMIC DNA]</scope>
    <source>
        <strain evidence="6 7">JCM 13008</strain>
    </source>
</reference>
<comment type="caution">
    <text evidence="6">The sequence shown here is derived from an EMBL/GenBank/DDBJ whole genome shotgun (WGS) entry which is preliminary data.</text>
</comment>
<sequence length="250" mass="26444">MVKTKAFKEQTYVGDAVNAVKIFNEKQADELVLLDIEATSKRRPIDFGFIEDVVSEAFMPVAYGGGVTTSADARRLFEVGVEKVAINSATFASPEVVSAIAEEYGAQAVVASLDVERRRFGAEQVRCPDRRKGPDPVAWAAALAAAGAGELLVTSAADEGSRAGMNLELIRRIRAAVSIPIIAHGGAGTLAHLTEARDAGAAALAAGTMFTFHGPRRAVLIQYPTPEQLDDALGTGIEGWVFEDIEGEGK</sequence>
<dbReference type="EMBL" id="BAAALG010000011">
    <property type="protein sequence ID" value="GAA1107655.1"/>
    <property type="molecule type" value="Genomic_DNA"/>
</dbReference>
<evidence type="ECO:0000256" key="2">
    <source>
        <dbReference type="ARBA" id="ARBA00022605"/>
    </source>
</evidence>
<dbReference type="PANTHER" id="PTHR21235">
    <property type="entry name" value="IMIDAZOLE GLYCEROL PHOSPHATE SYNTHASE SUBUNIT HISF/H IGP SYNTHASE SUBUNIT HISF/H"/>
    <property type="match status" value="1"/>
</dbReference>
<dbReference type="Proteomes" id="UP001501581">
    <property type="component" value="Unassembled WGS sequence"/>
</dbReference>
<name>A0ABN1TY32_9ACTN</name>
<evidence type="ECO:0000313" key="6">
    <source>
        <dbReference type="EMBL" id="GAA1107655.1"/>
    </source>
</evidence>
<dbReference type="InterPro" id="IPR011060">
    <property type="entry name" value="RibuloseP-bd_barrel"/>
</dbReference>
<evidence type="ECO:0000256" key="1">
    <source>
        <dbReference type="ARBA" id="ARBA00009667"/>
    </source>
</evidence>
<dbReference type="Pfam" id="PF00977">
    <property type="entry name" value="His_biosynth"/>
    <property type="match status" value="1"/>
</dbReference>
<keyword evidence="7" id="KW-1185">Reference proteome</keyword>
<keyword evidence="3 5" id="KW-0368">Histidine biosynthesis</keyword>
<keyword evidence="2 5" id="KW-0028">Amino-acid biosynthesis</keyword>
<dbReference type="InterPro" id="IPR013785">
    <property type="entry name" value="Aldolase_TIM"/>
</dbReference>
<gene>
    <name evidence="6" type="ORF">GCM10009668_29620</name>
</gene>
<organism evidence="6 7">
    <name type="scientific">Nocardioides dubius</name>
    <dbReference type="NCBI Taxonomy" id="317019"/>
    <lineage>
        <taxon>Bacteria</taxon>
        <taxon>Bacillati</taxon>
        <taxon>Actinomycetota</taxon>
        <taxon>Actinomycetes</taxon>
        <taxon>Propionibacteriales</taxon>
        <taxon>Nocardioidaceae</taxon>
        <taxon>Nocardioides</taxon>
    </lineage>
</organism>
<evidence type="ECO:0000313" key="7">
    <source>
        <dbReference type="Proteomes" id="UP001501581"/>
    </source>
</evidence>
<dbReference type="PANTHER" id="PTHR21235:SF2">
    <property type="entry name" value="IMIDAZOLE GLYCEROL PHOSPHATE SYNTHASE HISHF"/>
    <property type="match status" value="1"/>
</dbReference>
<dbReference type="Gene3D" id="3.20.20.70">
    <property type="entry name" value="Aldolase class I"/>
    <property type="match status" value="1"/>
</dbReference>
<evidence type="ECO:0000256" key="3">
    <source>
        <dbReference type="ARBA" id="ARBA00023102"/>
    </source>
</evidence>
<dbReference type="SUPFAM" id="SSF51366">
    <property type="entry name" value="Ribulose-phoshate binding barrel"/>
    <property type="match status" value="1"/>
</dbReference>
<comment type="pathway">
    <text evidence="4">Amino-acid biosynthesis.</text>
</comment>
<evidence type="ECO:0000256" key="5">
    <source>
        <dbReference type="RuleBase" id="RU003657"/>
    </source>
</evidence>
<protein>
    <submittedName>
        <fullName evidence="6">AglZ/HisF2 family acetamidino modification protein</fullName>
    </submittedName>
</protein>
<dbReference type="InterPro" id="IPR050064">
    <property type="entry name" value="IGPS_HisA/HisF"/>
</dbReference>
<accession>A0ABN1TY32</accession>